<evidence type="ECO:0000313" key="2">
    <source>
        <dbReference type="EMBL" id="MFL0194159.1"/>
    </source>
</evidence>
<sequence length="44" mass="5145">MILTEFCRQKIGKIDNEIRAAENNGDFRSSEIKTNTGDFHPRYK</sequence>
<dbReference type="RefSeq" id="WP_406790277.1">
    <property type="nucleotide sequence ID" value="NZ_JBJHZX010000001.1"/>
</dbReference>
<dbReference type="Proteomes" id="UP001623660">
    <property type="component" value="Unassembled WGS sequence"/>
</dbReference>
<comment type="caution">
    <text evidence="2">The sequence shown here is derived from an EMBL/GenBank/DDBJ whole genome shotgun (WGS) entry which is preliminary data.</text>
</comment>
<name>A0ABW8SE58_9CLOT</name>
<feature type="region of interest" description="Disordered" evidence="1">
    <location>
        <begin position="23"/>
        <end position="44"/>
    </location>
</feature>
<reference evidence="2 3" key="1">
    <citation type="submission" date="2024-11" db="EMBL/GenBank/DDBJ databases">
        <authorList>
            <person name="Heng Y.C."/>
            <person name="Lim A.C.H."/>
            <person name="Lee J.K.Y."/>
            <person name="Kittelmann S."/>
        </authorList>
    </citation>
    <scope>NUCLEOTIDE SEQUENCE [LARGE SCALE GENOMIC DNA]</scope>
    <source>
        <strain evidence="2 3">WILCCON 0269</strain>
    </source>
</reference>
<proteinExistence type="predicted"/>
<evidence type="ECO:0000313" key="3">
    <source>
        <dbReference type="Proteomes" id="UP001623660"/>
    </source>
</evidence>
<accession>A0ABW8SE58</accession>
<organism evidence="2 3">
    <name type="scientific">Candidatus Clostridium eludens</name>
    <dbReference type="NCBI Taxonomy" id="3381663"/>
    <lineage>
        <taxon>Bacteria</taxon>
        <taxon>Bacillati</taxon>
        <taxon>Bacillota</taxon>
        <taxon>Clostridia</taxon>
        <taxon>Eubacteriales</taxon>
        <taxon>Clostridiaceae</taxon>
        <taxon>Clostridium</taxon>
    </lineage>
</organism>
<protein>
    <submittedName>
        <fullName evidence="2">Uncharacterized protein</fullName>
    </submittedName>
</protein>
<keyword evidence="3" id="KW-1185">Reference proteome</keyword>
<evidence type="ECO:0000256" key="1">
    <source>
        <dbReference type="SAM" id="MobiDB-lite"/>
    </source>
</evidence>
<dbReference type="EMBL" id="JBJHZX010000001">
    <property type="protein sequence ID" value="MFL0194159.1"/>
    <property type="molecule type" value="Genomic_DNA"/>
</dbReference>
<gene>
    <name evidence="2" type="ORF">ACJDU8_00935</name>
</gene>